<dbReference type="PANTHER" id="PTHR33558">
    <property type="entry name" value="GLUTAREDOXIN-LIKE PROTEIN C5ORF63 HOMOLOG"/>
    <property type="match status" value="1"/>
</dbReference>
<dbReference type="InterPro" id="IPR008554">
    <property type="entry name" value="Glutaredoxin-like"/>
</dbReference>
<dbReference type="EMBL" id="FOOG01000072">
    <property type="protein sequence ID" value="SFG64900.1"/>
    <property type="molecule type" value="Genomic_DNA"/>
</dbReference>
<dbReference type="GO" id="GO:0016740">
    <property type="term" value="F:transferase activity"/>
    <property type="evidence" value="ECO:0007669"/>
    <property type="project" value="UniProtKB-KW"/>
</dbReference>
<dbReference type="PROSITE" id="PS51354">
    <property type="entry name" value="GLUTAREDOXIN_2"/>
    <property type="match status" value="1"/>
</dbReference>
<keyword evidence="1" id="KW-0808">Transferase</keyword>
<dbReference type="RefSeq" id="WP_175477945.1">
    <property type="nucleotide sequence ID" value="NZ_FOOG01000072.1"/>
</dbReference>
<dbReference type="AlphaFoldDB" id="A0A1I2TJ79"/>
<dbReference type="InterPro" id="IPR036249">
    <property type="entry name" value="Thioredoxin-like_sf"/>
</dbReference>
<name>A0A1I2TJ79_9BACI</name>
<dbReference type="Pfam" id="PF05768">
    <property type="entry name" value="Glrx-like"/>
    <property type="match status" value="1"/>
</dbReference>
<evidence type="ECO:0000313" key="1">
    <source>
        <dbReference type="EMBL" id="SFG64900.1"/>
    </source>
</evidence>
<keyword evidence="2" id="KW-1185">Reference proteome</keyword>
<dbReference type="Gene3D" id="3.40.30.10">
    <property type="entry name" value="Glutaredoxin"/>
    <property type="match status" value="1"/>
</dbReference>
<dbReference type="PANTHER" id="PTHR33558:SF1">
    <property type="entry name" value="GLUTAREDOXIN-LIKE PROTEIN C5ORF63 HOMOLOG"/>
    <property type="match status" value="1"/>
</dbReference>
<reference evidence="2" key="1">
    <citation type="submission" date="2016-10" db="EMBL/GenBank/DDBJ databases">
        <authorList>
            <person name="Varghese N."/>
            <person name="Submissions S."/>
        </authorList>
    </citation>
    <scope>NUCLEOTIDE SEQUENCE [LARGE SCALE GENOMIC DNA]</scope>
    <source>
        <strain evidence="2">FP5</strain>
    </source>
</reference>
<accession>A0A1I2TJ79</accession>
<evidence type="ECO:0000313" key="2">
    <source>
        <dbReference type="Proteomes" id="UP000198897"/>
    </source>
</evidence>
<proteinExistence type="predicted"/>
<dbReference type="InterPro" id="IPR052565">
    <property type="entry name" value="Glutaredoxin-like_YDR286C"/>
</dbReference>
<gene>
    <name evidence="1" type="ORF">SAMN05216353_1723</name>
</gene>
<organism evidence="1 2">
    <name type="scientific">Halobacillus alkaliphilus</name>
    <dbReference type="NCBI Taxonomy" id="396056"/>
    <lineage>
        <taxon>Bacteria</taxon>
        <taxon>Bacillati</taxon>
        <taxon>Bacillota</taxon>
        <taxon>Bacilli</taxon>
        <taxon>Bacillales</taxon>
        <taxon>Bacillaceae</taxon>
        <taxon>Halobacillus</taxon>
    </lineage>
</organism>
<sequence>MNEIILYTKQRCPLCEEVRSLVDLLSGEYQIEVEEIDIEQNEELMSKYLYEVPVLEVNGDELDYRSITYTSIEERLH</sequence>
<dbReference type="Proteomes" id="UP000198897">
    <property type="component" value="Unassembled WGS sequence"/>
</dbReference>
<dbReference type="SUPFAM" id="SSF52833">
    <property type="entry name" value="Thioredoxin-like"/>
    <property type="match status" value="1"/>
</dbReference>
<protein>
    <submittedName>
        <fullName evidence="1">Acetyl-CoA C-acetyltransferase</fullName>
    </submittedName>
</protein>